<dbReference type="RefSeq" id="WP_379866071.1">
    <property type="nucleotide sequence ID" value="NZ_JBHTBW010000047.1"/>
</dbReference>
<proteinExistence type="predicted"/>
<dbReference type="InterPro" id="IPR036294">
    <property type="entry name" value="Rbstp2229-like_sf"/>
</dbReference>
<gene>
    <name evidence="1" type="ORF">ACFQNG_14445</name>
</gene>
<evidence type="ECO:0000313" key="1">
    <source>
        <dbReference type="EMBL" id="MFC7442283.1"/>
    </source>
</evidence>
<keyword evidence="2" id="KW-1185">Reference proteome</keyword>
<dbReference type="SUPFAM" id="SSF111171">
    <property type="entry name" value="Rbstp2229 protein"/>
    <property type="match status" value="1"/>
</dbReference>
<dbReference type="Gene3D" id="1.20.5.850">
    <property type="entry name" value="Rbstp2229 protein"/>
    <property type="match status" value="1"/>
</dbReference>
<evidence type="ECO:0000313" key="2">
    <source>
        <dbReference type="Proteomes" id="UP001596500"/>
    </source>
</evidence>
<protein>
    <submittedName>
        <fullName evidence="1">DUF1885 family protein</fullName>
    </submittedName>
</protein>
<dbReference type="EMBL" id="JBHTBW010000047">
    <property type="protein sequence ID" value="MFC7442283.1"/>
    <property type="molecule type" value="Genomic_DNA"/>
</dbReference>
<reference evidence="2" key="1">
    <citation type="journal article" date="2019" name="Int. J. Syst. Evol. Microbiol.">
        <title>The Global Catalogue of Microorganisms (GCM) 10K type strain sequencing project: providing services to taxonomists for standard genome sequencing and annotation.</title>
        <authorList>
            <consortium name="The Broad Institute Genomics Platform"/>
            <consortium name="The Broad Institute Genome Sequencing Center for Infectious Disease"/>
            <person name="Wu L."/>
            <person name="Ma J."/>
        </authorList>
    </citation>
    <scope>NUCLEOTIDE SEQUENCE [LARGE SCALE GENOMIC DNA]</scope>
    <source>
        <strain evidence="2">CGMCC 1.12942</strain>
    </source>
</reference>
<dbReference type="Proteomes" id="UP001596500">
    <property type="component" value="Unassembled WGS sequence"/>
</dbReference>
<comment type="caution">
    <text evidence="1">The sequence shown here is derived from an EMBL/GenBank/DDBJ whole genome shotgun (WGS) entry which is preliminary data.</text>
</comment>
<accession>A0ABW2RMW5</accession>
<organism evidence="1 2">
    <name type="scientific">Laceyella putida</name>
    <dbReference type="NCBI Taxonomy" id="110101"/>
    <lineage>
        <taxon>Bacteria</taxon>
        <taxon>Bacillati</taxon>
        <taxon>Bacillota</taxon>
        <taxon>Bacilli</taxon>
        <taxon>Bacillales</taxon>
        <taxon>Thermoactinomycetaceae</taxon>
        <taxon>Laceyella</taxon>
    </lineage>
</organism>
<dbReference type="InterPro" id="IPR015062">
    <property type="entry name" value="DUF1885"/>
</dbReference>
<sequence length="138" mass="15854">MNKSAYIKLVNGSAQTEITLAEVKKLFEHYQHMTSLTGQQLGWDYKAAAFPYTMEEKEQGGIPYLLLNGNQTQLYHYLIVGVSQEEETGLHYIQIVLPEQATHGDLAKANEFCKYLAKRLKGELHLFNGRIIYYNPRK</sequence>
<dbReference type="Pfam" id="PF08968">
    <property type="entry name" value="DUF1885"/>
    <property type="match status" value="1"/>
</dbReference>
<dbReference type="Gene3D" id="3.30.310.120">
    <property type="entry name" value="Rbstp2229 like protein"/>
    <property type="match status" value="1"/>
</dbReference>
<name>A0ABW2RMW5_9BACL</name>